<dbReference type="Proteomes" id="UP000557392">
    <property type="component" value="Unassembled WGS sequence"/>
</dbReference>
<feature type="chain" id="PRO_5030735207" evidence="3">
    <location>
        <begin position="20"/>
        <end position="403"/>
    </location>
</feature>
<feature type="coiled-coil region" evidence="2">
    <location>
        <begin position="291"/>
        <end position="343"/>
    </location>
</feature>
<dbReference type="SUPFAM" id="SSF56954">
    <property type="entry name" value="Outer membrane efflux proteins (OEP)"/>
    <property type="match status" value="1"/>
</dbReference>
<keyword evidence="3" id="KW-0732">Signal</keyword>
<reference evidence="4 5" key="1">
    <citation type="submission" date="2020-08" db="EMBL/GenBank/DDBJ databases">
        <title>Genomic Encyclopedia of Type Strains, Phase IV (KMG-IV): sequencing the most valuable type-strain genomes for metagenomic binning, comparative biology and taxonomic classification.</title>
        <authorList>
            <person name="Goeker M."/>
        </authorList>
    </citation>
    <scope>NUCLEOTIDE SEQUENCE [LARGE SCALE GENOMIC DNA]</scope>
    <source>
        <strain evidence="4 5">DSM 101806</strain>
    </source>
</reference>
<dbReference type="GO" id="GO:0015562">
    <property type="term" value="F:efflux transmembrane transporter activity"/>
    <property type="evidence" value="ECO:0007669"/>
    <property type="project" value="InterPro"/>
</dbReference>
<evidence type="ECO:0000256" key="1">
    <source>
        <dbReference type="ARBA" id="ARBA00007613"/>
    </source>
</evidence>
<dbReference type="InterPro" id="IPR010131">
    <property type="entry name" value="MdtP/NodT-like"/>
</dbReference>
<dbReference type="Pfam" id="PF02321">
    <property type="entry name" value="OEP"/>
    <property type="match status" value="2"/>
</dbReference>
<dbReference type="RefSeq" id="WP_246426234.1">
    <property type="nucleotide sequence ID" value="NZ_JACIEH010000003.1"/>
</dbReference>
<dbReference type="AlphaFoldDB" id="A0A7W6NZJ7"/>
<keyword evidence="5" id="KW-1185">Reference proteome</keyword>
<accession>A0A7W6NZJ7</accession>
<gene>
    <name evidence="4" type="ORF">GGR46_004291</name>
</gene>
<comment type="caution">
    <text evidence="4">The sequence shown here is derived from an EMBL/GenBank/DDBJ whole genome shotgun (WGS) entry which is preliminary data.</text>
</comment>
<evidence type="ECO:0000256" key="3">
    <source>
        <dbReference type="SAM" id="SignalP"/>
    </source>
</evidence>
<dbReference type="PANTHER" id="PTHR30203">
    <property type="entry name" value="OUTER MEMBRANE CATION EFFLUX PROTEIN"/>
    <property type="match status" value="1"/>
</dbReference>
<proteinExistence type="inferred from homology"/>
<sequence>MAIAMVPAAAFAQAAPTYAQLLHNAENAPQLAEAAADVARAQGLAEQARARPNPSISLLTENIIGTSPYSGLGRAETTVQYNHPIELGGKRKARIAAGEAGVSAAEARSRDTRIAFAYELARAYAAAEIAERRVGLAEDELEEAGAVLDATRLLVGAGREANLRSIQAESAAQVAKAEREVARANRIAAYARLSAMAGADTLYASLPESLLDKAREGFTFGTLDPTSSPAYRAAEAEVHAARLRAVSERKRARPDITGTFGVRRLETDRAEALVAGVSLPLNLFDRNKGNIAAADAEVRAAEARLALLRNDLLGAGRAANSQIAAAEARLAAAGEAQETAQETYRLARIAYDSGKSPLVELLNARHGLGEARAIVVDAEAARFDLIAQLARLQGRTVTGDMIQ</sequence>
<evidence type="ECO:0000313" key="5">
    <source>
        <dbReference type="Proteomes" id="UP000557392"/>
    </source>
</evidence>
<dbReference type="InterPro" id="IPR003423">
    <property type="entry name" value="OMP_efflux"/>
</dbReference>
<name>A0A7W6NZJ7_9SPHN</name>
<protein>
    <submittedName>
        <fullName evidence="4">Cobalt-zinc-cadmium efflux system outer membrane protein</fullName>
    </submittedName>
</protein>
<evidence type="ECO:0000256" key="2">
    <source>
        <dbReference type="SAM" id="Coils"/>
    </source>
</evidence>
<dbReference type="Gene3D" id="1.20.1600.10">
    <property type="entry name" value="Outer membrane efflux proteins (OEP)"/>
    <property type="match status" value="1"/>
</dbReference>
<evidence type="ECO:0000313" key="4">
    <source>
        <dbReference type="EMBL" id="MBB4100719.1"/>
    </source>
</evidence>
<dbReference type="PANTHER" id="PTHR30203:SF24">
    <property type="entry name" value="BLR4935 PROTEIN"/>
    <property type="match status" value="1"/>
</dbReference>
<organism evidence="4 5">
    <name type="scientific">Sphingomonas kyeonggiensis</name>
    <dbReference type="NCBI Taxonomy" id="1268553"/>
    <lineage>
        <taxon>Bacteria</taxon>
        <taxon>Pseudomonadati</taxon>
        <taxon>Pseudomonadota</taxon>
        <taxon>Alphaproteobacteria</taxon>
        <taxon>Sphingomonadales</taxon>
        <taxon>Sphingomonadaceae</taxon>
        <taxon>Sphingomonas</taxon>
    </lineage>
</organism>
<dbReference type="EMBL" id="JACIEH010000003">
    <property type="protein sequence ID" value="MBB4100719.1"/>
    <property type="molecule type" value="Genomic_DNA"/>
</dbReference>
<keyword evidence="2" id="KW-0175">Coiled coil</keyword>
<feature type="signal peptide" evidence="3">
    <location>
        <begin position="1"/>
        <end position="19"/>
    </location>
</feature>
<comment type="similarity">
    <text evidence="1">Belongs to the outer membrane factor (OMF) (TC 1.B.17) family.</text>
</comment>